<evidence type="ECO:0000256" key="1">
    <source>
        <dbReference type="ARBA" id="ARBA00008668"/>
    </source>
</evidence>
<dbReference type="PANTHER" id="PTHR43695:SF1">
    <property type="entry name" value="RHAMNOGALACTURONAN ACETYLESTERASE"/>
    <property type="match status" value="1"/>
</dbReference>
<proteinExistence type="inferred from homology"/>
<dbReference type="PANTHER" id="PTHR43695">
    <property type="entry name" value="PUTATIVE (AFU_ORTHOLOGUE AFUA_2G17250)-RELATED"/>
    <property type="match status" value="1"/>
</dbReference>
<dbReference type="InterPro" id="IPR013830">
    <property type="entry name" value="SGNH_hydro"/>
</dbReference>
<accession>A0A7W5DQ19</accession>
<dbReference type="Pfam" id="PF13472">
    <property type="entry name" value="Lipase_GDSL_2"/>
    <property type="match status" value="1"/>
</dbReference>
<dbReference type="RefSeq" id="WP_246392312.1">
    <property type="nucleotide sequence ID" value="NZ_JACHYB010000001.1"/>
</dbReference>
<evidence type="ECO:0000313" key="6">
    <source>
        <dbReference type="EMBL" id="MBB3186970.1"/>
    </source>
</evidence>
<dbReference type="Gene3D" id="2.60.120.430">
    <property type="entry name" value="Galactose-binding lectin"/>
    <property type="match status" value="1"/>
</dbReference>
<sequence length="441" mass="49078">MMKTKLCLILFLVSAFGILHAEKKTWKFEFGHTDIQKGFVGVDASTAYTDQSGYGFDLGTHPQDFSFQGSSPFHGDGVKDTTSFFFSVALPEGNYTVKIWFAGTQKPSNTTIKVESRRLIFLNVKTPAETLSTRTFSVNIRNSKISNTLSVKLKPREIGKLDWDNKLTLEFGGKHPAIVAIEITKNDQMPTAFIFGDSTVTDQQMEPWTGWGQMLPFFFNQGIAFANYAASGEAGNTFIAARRLAKALTQMKKGDYVFIQFGHNDQKQHFPGSGPFGSYKKSLIEIIQAVREKGASPILVTPMNRRFFDSKGKVINTLGEFPEAVRITAKEEHVPLIDLNAMSKILYEAWGPDGSTKAFVHYPAGTFPGQTVALADNSHFNEYGAYELAKCIIKGCIQQKLGLIKFLRHNYKPFDPAQPDSWNTFVVPMSPFITLIKPLGS</sequence>
<dbReference type="InterPro" id="IPR049033">
    <property type="entry name" value="AGA-YXIM_GBD"/>
</dbReference>
<feature type="domain" description="SGNH hydrolase-type esterase" evidence="4">
    <location>
        <begin position="194"/>
        <end position="352"/>
    </location>
</feature>
<feature type="signal peptide" evidence="3">
    <location>
        <begin position="1"/>
        <end position="21"/>
    </location>
</feature>
<gene>
    <name evidence="6" type="ORF">FHX64_001133</name>
</gene>
<feature type="chain" id="PRO_5030608144" evidence="3">
    <location>
        <begin position="22"/>
        <end position="441"/>
    </location>
</feature>
<dbReference type="SUPFAM" id="SSF49785">
    <property type="entry name" value="Galactose-binding domain-like"/>
    <property type="match status" value="1"/>
</dbReference>
<feature type="domain" description="Beta-agarase/YXIM esterase-like galactose-binding" evidence="5">
    <location>
        <begin position="26"/>
        <end position="110"/>
    </location>
</feature>
<evidence type="ECO:0000313" key="7">
    <source>
        <dbReference type="Proteomes" id="UP000544222"/>
    </source>
</evidence>
<evidence type="ECO:0000256" key="3">
    <source>
        <dbReference type="SAM" id="SignalP"/>
    </source>
</evidence>
<keyword evidence="2" id="KW-0378">Hydrolase</keyword>
<evidence type="ECO:0000259" key="5">
    <source>
        <dbReference type="Pfam" id="PF21254"/>
    </source>
</evidence>
<dbReference type="InterPro" id="IPR036514">
    <property type="entry name" value="SGNH_hydro_sf"/>
</dbReference>
<dbReference type="InterPro" id="IPR037459">
    <property type="entry name" value="RhgT-like"/>
</dbReference>
<dbReference type="AlphaFoldDB" id="A0A7W5DQ19"/>
<dbReference type="GO" id="GO:0016788">
    <property type="term" value="F:hydrolase activity, acting on ester bonds"/>
    <property type="evidence" value="ECO:0007669"/>
    <property type="project" value="UniProtKB-ARBA"/>
</dbReference>
<organism evidence="6 7">
    <name type="scientific">Microbacter margulisiae</name>
    <dbReference type="NCBI Taxonomy" id="1350067"/>
    <lineage>
        <taxon>Bacteria</taxon>
        <taxon>Pseudomonadati</taxon>
        <taxon>Bacteroidota</taxon>
        <taxon>Bacteroidia</taxon>
        <taxon>Bacteroidales</taxon>
        <taxon>Porphyromonadaceae</taxon>
        <taxon>Microbacter</taxon>
    </lineage>
</organism>
<dbReference type="Gene3D" id="3.40.50.1110">
    <property type="entry name" value="SGNH hydrolase"/>
    <property type="match status" value="1"/>
</dbReference>
<dbReference type="Proteomes" id="UP000544222">
    <property type="component" value="Unassembled WGS sequence"/>
</dbReference>
<dbReference type="Pfam" id="PF21254">
    <property type="entry name" value="AGA-YXIM_GBD"/>
    <property type="match status" value="1"/>
</dbReference>
<comment type="caution">
    <text evidence="6">The sequence shown here is derived from an EMBL/GenBank/DDBJ whole genome shotgun (WGS) entry which is preliminary data.</text>
</comment>
<evidence type="ECO:0000259" key="4">
    <source>
        <dbReference type="Pfam" id="PF13472"/>
    </source>
</evidence>
<comment type="similarity">
    <text evidence="1">Belongs to the 'GDSL' lipolytic enzyme family.</text>
</comment>
<name>A0A7W5DQ19_9PORP</name>
<dbReference type="SUPFAM" id="SSF52266">
    <property type="entry name" value="SGNH hydrolase"/>
    <property type="match status" value="1"/>
</dbReference>
<dbReference type="CDD" id="cd01821">
    <property type="entry name" value="Rhamnogalacturan_acetylesterase_like"/>
    <property type="match status" value="1"/>
</dbReference>
<reference evidence="6 7" key="1">
    <citation type="submission" date="2020-08" db="EMBL/GenBank/DDBJ databases">
        <title>Genomic Encyclopedia of Type Strains, Phase IV (KMG-IV): sequencing the most valuable type-strain genomes for metagenomic binning, comparative biology and taxonomic classification.</title>
        <authorList>
            <person name="Goeker M."/>
        </authorList>
    </citation>
    <scope>NUCLEOTIDE SEQUENCE [LARGE SCALE GENOMIC DNA]</scope>
    <source>
        <strain evidence="6 7">DSM 27471</strain>
    </source>
</reference>
<dbReference type="EMBL" id="JACHYB010000001">
    <property type="protein sequence ID" value="MBB3186970.1"/>
    <property type="molecule type" value="Genomic_DNA"/>
</dbReference>
<evidence type="ECO:0000256" key="2">
    <source>
        <dbReference type="ARBA" id="ARBA00022801"/>
    </source>
</evidence>
<keyword evidence="7" id="KW-1185">Reference proteome</keyword>
<protein>
    <submittedName>
        <fullName evidence="6">Lysophospholipase L1-like esterase</fullName>
    </submittedName>
</protein>
<keyword evidence="3" id="KW-0732">Signal</keyword>
<dbReference type="InterPro" id="IPR008979">
    <property type="entry name" value="Galactose-bd-like_sf"/>
</dbReference>